<dbReference type="AlphaFoldDB" id="A0A371EUJ7"/>
<proteinExistence type="predicted"/>
<comment type="caution">
    <text evidence="1">The sequence shown here is derived from an EMBL/GenBank/DDBJ whole genome shotgun (WGS) entry which is preliminary data.</text>
</comment>
<protein>
    <recommendedName>
        <fullName evidence="3">Integrase catalytic domain-containing protein</fullName>
    </recommendedName>
</protein>
<accession>A0A371EUJ7</accession>
<evidence type="ECO:0008006" key="3">
    <source>
        <dbReference type="Google" id="ProtNLM"/>
    </source>
</evidence>
<dbReference type="Proteomes" id="UP000257109">
    <property type="component" value="Unassembled WGS sequence"/>
</dbReference>
<feature type="non-terminal residue" evidence="1">
    <location>
        <position position="1"/>
    </location>
</feature>
<sequence>DLAKQKEIVNGGYFVENSNHGHGHSDVHSSNFEDGFQQSLKKAIQKFELPNFDGSDPINTKLEVKVCLAFICMEGVVYLKKRQLHIIWEGFKDELLKRFSTGRIENPYEQLVGLRHTGWVEEFVQQLEMLLAQLDEVPKELVRTYDPQTLTRPIHLARRVENEIYGESMGFAKDVVKLHGVPRSIVSDRDPTFISRFLQESLSYKQWAYWLHWAEYWYNLTYQCSARCTPFELTYDKKLLTLLRYLPSETLVEVVANDKRP</sequence>
<reference evidence="1" key="1">
    <citation type="submission" date="2018-05" db="EMBL/GenBank/DDBJ databases">
        <title>Draft genome of Mucuna pruriens seed.</title>
        <authorList>
            <person name="Nnadi N.E."/>
            <person name="Vos R."/>
            <person name="Hasami M.H."/>
            <person name="Devisetty U.K."/>
            <person name="Aguiy J.C."/>
        </authorList>
    </citation>
    <scope>NUCLEOTIDE SEQUENCE [LARGE SCALE GENOMIC DNA]</scope>
    <source>
        <strain evidence="1">JCA_2017</strain>
    </source>
</reference>
<dbReference type="InterPro" id="IPR012337">
    <property type="entry name" value="RNaseH-like_sf"/>
</dbReference>
<dbReference type="SUPFAM" id="SSF53098">
    <property type="entry name" value="Ribonuclease H-like"/>
    <property type="match status" value="1"/>
</dbReference>
<gene>
    <name evidence="1" type="ORF">CR513_51193</name>
</gene>
<dbReference type="Gene3D" id="3.30.420.10">
    <property type="entry name" value="Ribonuclease H-like superfamily/Ribonuclease H"/>
    <property type="match status" value="1"/>
</dbReference>
<name>A0A371EUJ7_MUCPR</name>
<dbReference type="EMBL" id="QJKJ01012014">
    <property type="protein sequence ID" value="RDX69666.1"/>
    <property type="molecule type" value="Genomic_DNA"/>
</dbReference>
<evidence type="ECO:0000313" key="2">
    <source>
        <dbReference type="Proteomes" id="UP000257109"/>
    </source>
</evidence>
<evidence type="ECO:0000313" key="1">
    <source>
        <dbReference type="EMBL" id="RDX69666.1"/>
    </source>
</evidence>
<keyword evidence="2" id="KW-1185">Reference proteome</keyword>
<organism evidence="1 2">
    <name type="scientific">Mucuna pruriens</name>
    <name type="common">Velvet bean</name>
    <name type="synonym">Dolichos pruriens</name>
    <dbReference type="NCBI Taxonomy" id="157652"/>
    <lineage>
        <taxon>Eukaryota</taxon>
        <taxon>Viridiplantae</taxon>
        <taxon>Streptophyta</taxon>
        <taxon>Embryophyta</taxon>
        <taxon>Tracheophyta</taxon>
        <taxon>Spermatophyta</taxon>
        <taxon>Magnoliopsida</taxon>
        <taxon>eudicotyledons</taxon>
        <taxon>Gunneridae</taxon>
        <taxon>Pentapetalae</taxon>
        <taxon>rosids</taxon>
        <taxon>fabids</taxon>
        <taxon>Fabales</taxon>
        <taxon>Fabaceae</taxon>
        <taxon>Papilionoideae</taxon>
        <taxon>50 kb inversion clade</taxon>
        <taxon>NPAAA clade</taxon>
        <taxon>indigoferoid/millettioid clade</taxon>
        <taxon>Phaseoleae</taxon>
        <taxon>Mucuna</taxon>
    </lineage>
</organism>
<dbReference type="OrthoDB" id="1751726at2759"/>
<dbReference type="InterPro" id="IPR036397">
    <property type="entry name" value="RNaseH_sf"/>
</dbReference>
<dbReference type="GO" id="GO:0003676">
    <property type="term" value="F:nucleic acid binding"/>
    <property type="evidence" value="ECO:0007669"/>
    <property type="project" value="InterPro"/>
</dbReference>